<feature type="active site" evidence="5 6">
    <location>
        <position position="203"/>
    </location>
</feature>
<dbReference type="Pfam" id="PF01339">
    <property type="entry name" value="CheB_methylest"/>
    <property type="match status" value="1"/>
</dbReference>
<comment type="catalytic activity">
    <reaction evidence="5">
        <text>L-glutaminyl-[protein] + H2O = L-glutamyl-[protein] + NH4(+)</text>
        <dbReference type="Rhea" id="RHEA:16441"/>
        <dbReference type="Rhea" id="RHEA-COMP:10207"/>
        <dbReference type="Rhea" id="RHEA-COMP:10208"/>
        <dbReference type="ChEBI" id="CHEBI:15377"/>
        <dbReference type="ChEBI" id="CHEBI:28938"/>
        <dbReference type="ChEBI" id="CHEBI:29973"/>
        <dbReference type="ChEBI" id="CHEBI:30011"/>
        <dbReference type="EC" id="3.5.1.44"/>
    </reaction>
</comment>
<evidence type="ECO:0000256" key="1">
    <source>
        <dbReference type="ARBA" id="ARBA00022490"/>
    </source>
</evidence>
<dbReference type="CDD" id="cd16432">
    <property type="entry name" value="CheB_Rec"/>
    <property type="match status" value="1"/>
</dbReference>
<dbReference type="NCBIfam" id="NF001965">
    <property type="entry name" value="PRK00742.1"/>
    <property type="match status" value="1"/>
</dbReference>
<feature type="modified residue" description="4-aspartylphosphate" evidence="5 7">
    <location>
        <position position="53"/>
    </location>
</feature>
<dbReference type="Gene3D" id="3.40.50.180">
    <property type="entry name" value="Methylesterase CheB, C-terminal domain"/>
    <property type="match status" value="1"/>
</dbReference>
<dbReference type="GO" id="GO:0008984">
    <property type="term" value="F:protein-glutamate methylesterase activity"/>
    <property type="evidence" value="ECO:0007669"/>
    <property type="project" value="UniProtKB-UniRule"/>
</dbReference>
<dbReference type="Proteomes" id="UP000198755">
    <property type="component" value="Unassembled WGS sequence"/>
</dbReference>
<evidence type="ECO:0000256" key="3">
    <source>
        <dbReference type="ARBA" id="ARBA00022801"/>
    </source>
</evidence>
<evidence type="ECO:0000256" key="2">
    <source>
        <dbReference type="ARBA" id="ARBA00022500"/>
    </source>
</evidence>
<comment type="subcellular location">
    <subcellularLocation>
        <location evidence="5">Cytoplasm</location>
    </subcellularLocation>
</comment>
<evidence type="ECO:0000256" key="5">
    <source>
        <dbReference type="HAMAP-Rule" id="MF_00099"/>
    </source>
</evidence>
<dbReference type="InterPro" id="IPR000673">
    <property type="entry name" value="Sig_transdc_resp-reg_Me-estase"/>
</dbReference>
<dbReference type="Gene3D" id="3.40.50.2300">
    <property type="match status" value="1"/>
</dbReference>
<dbReference type="AlphaFoldDB" id="A0A1I4CWG8"/>
<comment type="domain">
    <text evidence="5">Contains a C-terminal catalytic domain, and an N-terminal region which modulates catalytic activity.</text>
</comment>
<reference evidence="10 11" key="1">
    <citation type="submission" date="2016-10" db="EMBL/GenBank/DDBJ databases">
        <authorList>
            <person name="de Groot N.N."/>
        </authorList>
    </citation>
    <scope>NUCLEOTIDE SEQUENCE [LARGE SCALE GENOMIC DNA]</scope>
    <source>
        <strain evidence="10 11">NE2</strain>
    </source>
</reference>
<dbReference type="InterPro" id="IPR001789">
    <property type="entry name" value="Sig_transdc_resp-reg_receiver"/>
</dbReference>
<dbReference type="PIRSF" id="PIRSF000876">
    <property type="entry name" value="RR_chemtxs_CheB"/>
    <property type="match status" value="1"/>
</dbReference>
<dbReference type="Pfam" id="PF00072">
    <property type="entry name" value="Response_reg"/>
    <property type="match status" value="1"/>
</dbReference>
<evidence type="ECO:0000259" key="8">
    <source>
        <dbReference type="PROSITE" id="PS50110"/>
    </source>
</evidence>
<comment type="similarity">
    <text evidence="5">Belongs to the CheB family.</text>
</comment>
<keyword evidence="2 5" id="KW-0145">Chemotaxis</keyword>
<dbReference type="PANTHER" id="PTHR42872">
    <property type="entry name" value="PROTEIN-GLUTAMATE METHYLESTERASE/PROTEIN-GLUTAMINE GLUTAMINASE"/>
    <property type="match status" value="1"/>
</dbReference>
<dbReference type="SMART" id="SM00448">
    <property type="entry name" value="REC"/>
    <property type="match status" value="1"/>
</dbReference>
<evidence type="ECO:0000256" key="6">
    <source>
        <dbReference type="PROSITE-ProRule" id="PRU00050"/>
    </source>
</evidence>
<dbReference type="RefSeq" id="WP_091686407.1">
    <property type="nucleotide sequence ID" value="NZ_FOSN01000029.1"/>
</dbReference>
<dbReference type="EC" id="3.1.1.61" evidence="5"/>
<dbReference type="EC" id="3.5.1.44" evidence="5"/>
<feature type="domain" description="CheB-type methylesterase" evidence="9">
    <location>
        <begin position="162"/>
        <end position="358"/>
    </location>
</feature>
<dbReference type="InterPro" id="IPR035909">
    <property type="entry name" value="CheB_C"/>
</dbReference>
<dbReference type="InterPro" id="IPR011006">
    <property type="entry name" value="CheY-like_superfamily"/>
</dbReference>
<sequence length="365" mass="38115">MIKVLVIDDSALVRKLLGRVLADLADFEVYFARNGMEGLEQLAVVNPDVVTLDIHMPGMDGLTCLDRIMIEHPCPVVMVSSLTREGAEATLEALRLGAVDFAPKPDGAVSLHMGVFGPLFVAKVRAAAGVKLKASLRLRERVQHRIGERASARRHAAGDEAPVGAKADGIVVVGTSTGGPPALEALLGALPSSFPWPIVIAQHMPANFTGALARRLNGLCAIGVSEVARPTGLEPGHAYIGRGDADIVISRIGGGVIATPTPADAGRPWHPSADRLMESAIAAVSPGLLVGILMTGMGDDGAASMTRLRALGGRTIAEAEESAVVWGMPGQLVRAGGATWVLPLPRIAEQLRKLVPLHAPDPQQV</sequence>
<evidence type="ECO:0000259" key="9">
    <source>
        <dbReference type="PROSITE" id="PS50122"/>
    </source>
</evidence>
<feature type="active site" evidence="5 6">
    <location>
        <position position="176"/>
    </location>
</feature>
<comment type="PTM">
    <text evidence="5">Phosphorylated by CheA. Phosphorylation of the N-terminal regulatory domain activates the methylesterase activity.</text>
</comment>
<comment type="function">
    <text evidence="5">Involved in chemotaxis. Part of a chemotaxis signal transduction system that modulates chemotaxis in response to various stimuli. Catalyzes the demethylation of specific methylglutamate residues introduced into the chemoreceptors (methyl-accepting chemotaxis proteins or MCP) by CheR. Also mediates the irreversible deamidation of specific glutamine residues to glutamic acid.</text>
</comment>
<feature type="active site" evidence="5 6">
    <location>
        <position position="300"/>
    </location>
</feature>
<evidence type="ECO:0000313" key="10">
    <source>
        <dbReference type="EMBL" id="SFK84557.1"/>
    </source>
</evidence>
<evidence type="ECO:0000256" key="4">
    <source>
        <dbReference type="ARBA" id="ARBA00048267"/>
    </source>
</evidence>
<dbReference type="PROSITE" id="PS50122">
    <property type="entry name" value="CHEB"/>
    <property type="match status" value="1"/>
</dbReference>
<dbReference type="GO" id="GO:0000156">
    <property type="term" value="F:phosphorelay response regulator activity"/>
    <property type="evidence" value="ECO:0007669"/>
    <property type="project" value="InterPro"/>
</dbReference>
<dbReference type="EMBL" id="FOSN01000029">
    <property type="protein sequence ID" value="SFK84557.1"/>
    <property type="molecule type" value="Genomic_DNA"/>
</dbReference>
<dbReference type="SUPFAM" id="SSF52172">
    <property type="entry name" value="CheY-like"/>
    <property type="match status" value="1"/>
</dbReference>
<dbReference type="OrthoDB" id="9793421at2"/>
<dbReference type="InterPro" id="IPR008248">
    <property type="entry name" value="CheB-like"/>
</dbReference>
<keyword evidence="5 7" id="KW-0597">Phosphoprotein</keyword>
<keyword evidence="11" id="KW-1185">Reference proteome</keyword>
<dbReference type="SUPFAM" id="SSF52738">
    <property type="entry name" value="Methylesterase CheB, C-terminal domain"/>
    <property type="match status" value="1"/>
</dbReference>
<organism evidence="10 11">
    <name type="scientific">Methylocapsa palsarum</name>
    <dbReference type="NCBI Taxonomy" id="1612308"/>
    <lineage>
        <taxon>Bacteria</taxon>
        <taxon>Pseudomonadati</taxon>
        <taxon>Pseudomonadota</taxon>
        <taxon>Alphaproteobacteria</taxon>
        <taxon>Hyphomicrobiales</taxon>
        <taxon>Beijerinckiaceae</taxon>
        <taxon>Methylocapsa</taxon>
    </lineage>
</organism>
<feature type="domain" description="Response regulatory" evidence="8">
    <location>
        <begin position="3"/>
        <end position="119"/>
    </location>
</feature>
<dbReference type="GO" id="GO:0050568">
    <property type="term" value="F:protein-glutamine glutaminase activity"/>
    <property type="evidence" value="ECO:0007669"/>
    <property type="project" value="UniProtKB-UniRule"/>
</dbReference>
<dbReference type="STRING" id="1612308.SAMN05444581_1294"/>
<evidence type="ECO:0000256" key="7">
    <source>
        <dbReference type="PROSITE-ProRule" id="PRU00169"/>
    </source>
</evidence>
<dbReference type="HAMAP" id="MF_00099">
    <property type="entry name" value="CheB_chemtxs"/>
    <property type="match status" value="1"/>
</dbReference>
<dbReference type="GO" id="GO:0005737">
    <property type="term" value="C:cytoplasm"/>
    <property type="evidence" value="ECO:0007669"/>
    <property type="project" value="UniProtKB-SubCell"/>
</dbReference>
<evidence type="ECO:0000313" key="11">
    <source>
        <dbReference type="Proteomes" id="UP000198755"/>
    </source>
</evidence>
<dbReference type="GO" id="GO:0006935">
    <property type="term" value="P:chemotaxis"/>
    <property type="evidence" value="ECO:0007669"/>
    <property type="project" value="UniProtKB-UniRule"/>
</dbReference>
<dbReference type="CDD" id="cd17541">
    <property type="entry name" value="REC_CheB-like"/>
    <property type="match status" value="1"/>
</dbReference>
<dbReference type="PANTHER" id="PTHR42872:SF6">
    <property type="entry name" value="PROTEIN-GLUTAMATE METHYLESTERASE_PROTEIN-GLUTAMINE GLUTAMINASE"/>
    <property type="match status" value="1"/>
</dbReference>
<dbReference type="PROSITE" id="PS50110">
    <property type="entry name" value="RESPONSE_REGULATORY"/>
    <property type="match status" value="1"/>
</dbReference>
<comment type="catalytic activity">
    <reaction evidence="4 5">
        <text>[protein]-L-glutamate 5-O-methyl ester + H2O = L-glutamyl-[protein] + methanol + H(+)</text>
        <dbReference type="Rhea" id="RHEA:23236"/>
        <dbReference type="Rhea" id="RHEA-COMP:10208"/>
        <dbReference type="Rhea" id="RHEA-COMP:10311"/>
        <dbReference type="ChEBI" id="CHEBI:15377"/>
        <dbReference type="ChEBI" id="CHEBI:15378"/>
        <dbReference type="ChEBI" id="CHEBI:17790"/>
        <dbReference type="ChEBI" id="CHEBI:29973"/>
        <dbReference type="ChEBI" id="CHEBI:82795"/>
        <dbReference type="EC" id="3.1.1.61"/>
    </reaction>
</comment>
<gene>
    <name evidence="5" type="primary">cheB</name>
    <name evidence="10" type="ORF">SAMN05444581_1294</name>
</gene>
<keyword evidence="1 5" id="KW-0963">Cytoplasm</keyword>
<name>A0A1I4CWG8_9HYPH</name>
<proteinExistence type="inferred from homology"/>
<keyword evidence="3 5" id="KW-0378">Hydrolase</keyword>
<protein>
    <recommendedName>
        <fullName evidence="5">Protein-glutamate methylesterase/protein-glutamine glutaminase</fullName>
        <ecNumber evidence="5">3.1.1.61</ecNumber>
        <ecNumber evidence="5">3.5.1.44</ecNumber>
    </recommendedName>
</protein>
<accession>A0A1I4CWG8</accession>